<evidence type="ECO:0000313" key="2">
    <source>
        <dbReference type="Proteomes" id="UP000295390"/>
    </source>
</evidence>
<reference evidence="1 2" key="1">
    <citation type="submission" date="2019-03" db="EMBL/GenBank/DDBJ databases">
        <title>Genomic Encyclopedia of Type Strains, Phase III (KMG-III): the genomes of soil and plant-associated and newly described type strains.</title>
        <authorList>
            <person name="Whitman W."/>
        </authorList>
    </citation>
    <scope>NUCLEOTIDE SEQUENCE [LARGE SCALE GENOMIC DNA]</scope>
    <source>
        <strain evidence="1 2">CECT 8283</strain>
    </source>
</reference>
<dbReference type="OrthoDB" id="1071350at2"/>
<dbReference type="EMBL" id="SNYH01000002">
    <property type="protein sequence ID" value="TDQ28857.1"/>
    <property type="molecule type" value="Genomic_DNA"/>
</dbReference>
<evidence type="ECO:0000313" key="1">
    <source>
        <dbReference type="EMBL" id="TDQ28857.1"/>
    </source>
</evidence>
<keyword evidence="2" id="KW-1185">Reference proteome</keyword>
<evidence type="ECO:0008006" key="3">
    <source>
        <dbReference type="Google" id="ProtNLM"/>
    </source>
</evidence>
<dbReference type="Proteomes" id="UP000295390">
    <property type="component" value="Unassembled WGS sequence"/>
</dbReference>
<proteinExistence type="predicted"/>
<dbReference type="AlphaFoldDB" id="A0A4R6TF48"/>
<dbReference type="RefSeq" id="WP_133535359.1">
    <property type="nucleotide sequence ID" value="NZ_SNYH01000002.1"/>
</dbReference>
<accession>A0A4R6TF48</accession>
<comment type="caution">
    <text evidence="1">The sequence shown here is derived from an EMBL/GenBank/DDBJ whole genome shotgun (WGS) entry which is preliminary data.</text>
</comment>
<protein>
    <recommendedName>
        <fullName evidence="3">3-oxoacyl-ACP synthase</fullName>
    </recommendedName>
</protein>
<gene>
    <name evidence="1" type="ORF">DFQ07_1238</name>
</gene>
<organism evidence="1 2">
    <name type="scientific">Tenacibaculum caenipelagi</name>
    <dbReference type="NCBI Taxonomy" id="1325435"/>
    <lineage>
        <taxon>Bacteria</taxon>
        <taxon>Pseudomonadati</taxon>
        <taxon>Bacteroidota</taxon>
        <taxon>Flavobacteriia</taxon>
        <taxon>Flavobacteriales</taxon>
        <taxon>Flavobacteriaceae</taxon>
        <taxon>Tenacibaculum</taxon>
    </lineage>
</organism>
<name>A0A4R6TF48_9FLAO</name>
<sequence>MKNTVYIKAYCAITNTKMVCNDEVLCEENELDYKSFLKSIYKNYCEVSYPKFFKMDEASKLAFLTAEVLLKNTSMTENEKEDLAIILSNKSASLNTDRDYQNSIQDKNNFYPSPAIFVYTLPNIGIGEICIRHKSYGENAFYITEKFDANLLSTYAQTLLNTNKTNNVLCGWVEVEKGKCSSFFYLLSNTEGELYSEKNINEIYQSI</sequence>